<accession>A0ABD5A102</accession>
<evidence type="ECO:0000313" key="2">
    <source>
        <dbReference type="EMBL" id="MDO6361389.1"/>
    </source>
</evidence>
<dbReference type="SUPFAM" id="SSF52540">
    <property type="entry name" value="P-loop containing nucleoside triphosphate hydrolases"/>
    <property type="match status" value="1"/>
</dbReference>
<dbReference type="InterPro" id="IPR027417">
    <property type="entry name" value="P-loop_NTPase"/>
</dbReference>
<dbReference type="AlphaFoldDB" id="A0ABD5A102"/>
<comment type="caution">
    <text evidence="2">The sequence shown here is derived from an EMBL/GenBank/DDBJ whole genome shotgun (WGS) entry which is preliminary data.</text>
</comment>
<feature type="domain" description="KAP NTPase" evidence="1">
    <location>
        <begin position="31"/>
        <end position="317"/>
    </location>
</feature>
<dbReference type="RefSeq" id="WP_262334067.1">
    <property type="nucleotide sequence ID" value="NZ_JANZQG010000004.1"/>
</dbReference>
<reference evidence="2" key="1">
    <citation type="submission" date="2023-07" db="EMBL/GenBank/DDBJ databases">
        <title>Whole Genome Sequencing of Colonoscopy isolates.</title>
        <authorList>
            <person name="Surve S.V."/>
            <person name="Valls R.A."/>
            <person name="Barrak K.E."/>
            <person name="Gardner T.B."/>
            <person name="O'Toole G.A."/>
        </authorList>
    </citation>
    <scope>NUCLEOTIDE SEQUENCE</scope>
    <source>
        <strain evidence="2">GP0003</strain>
    </source>
</reference>
<gene>
    <name evidence="2" type="ORF">Q4436_04545</name>
</gene>
<name>A0ABD5A102_9LACO</name>
<dbReference type="InterPro" id="IPR011646">
    <property type="entry name" value="KAP_P-loop"/>
</dbReference>
<dbReference type="Gene3D" id="3.40.50.300">
    <property type="entry name" value="P-loop containing nucleotide triphosphate hydrolases"/>
    <property type="match status" value="1"/>
</dbReference>
<dbReference type="Proteomes" id="UP001169713">
    <property type="component" value="Unassembled WGS sequence"/>
</dbReference>
<proteinExistence type="predicted"/>
<evidence type="ECO:0000259" key="1">
    <source>
        <dbReference type="Pfam" id="PF07693"/>
    </source>
</evidence>
<dbReference type="Pfam" id="PF07693">
    <property type="entry name" value="KAP_NTPase"/>
    <property type="match status" value="1"/>
</dbReference>
<protein>
    <submittedName>
        <fullName evidence="2">KAP family NTPase</fullName>
    </submittedName>
</protein>
<sequence length="463" mass="54267">MLEYMKSIELLPTDENILDTIYKDPFNRNIEIEAFLKMLTTIEGHFSISINGKWGSGKTFFIKQCEMVLNVLDDKNSLDSEKSSKILHSSILSQNNLRESLKKQKCVYFDAWANDSYGTPLIALLNTLINNQNLLKIADLEKLKSTLKKIGEKFLSEKIGFDVSLFDQVIQRKEIQDFQERLDLHEYIEKVINSLIEDGQRLNIFIDELDRCNPRFAVKLLEQIKHYFLLDNVTFIFSTNIEELSKTVNKFYGNEFSGDKYLNRFFDLSLSIPEIDKVSYFQYLTSKDSSWVYKKNELAVIKFLNMSLREVNSFVTNNEIIDYQKLASNPEIFARENKDIYMYVLWSVVPILVGFHTVNDPLYRRIISGTENEAFSEALRNVKFWNLLRYDDLDTKIFELCNFSKSLDFEKNVENATNFIYERLFIEPITINQAKTEADIFWCVISQNLNGVLKTISQNFRFE</sequence>
<organism evidence="2 3">
    <name type="scientific">Lactobacillus paragasseri</name>
    <dbReference type="NCBI Taxonomy" id="2107999"/>
    <lineage>
        <taxon>Bacteria</taxon>
        <taxon>Bacillati</taxon>
        <taxon>Bacillota</taxon>
        <taxon>Bacilli</taxon>
        <taxon>Lactobacillales</taxon>
        <taxon>Lactobacillaceae</taxon>
        <taxon>Lactobacillus</taxon>
    </lineage>
</organism>
<dbReference type="EMBL" id="JAUONS010000002">
    <property type="protein sequence ID" value="MDO6361389.1"/>
    <property type="molecule type" value="Genomic_DNA"/>
</dbReference>
<evidence type="ECO:0000313" key="3">
    <source>
        <dbReference type="Proteomes" id="UP001169713"/>
    </source>
</evidence>